<organism evidence="1 2">
    <name type="scientific">Coccomyxa subellipsoidea</name>
    <dbReference type="NCBI Taxonomy" id="248742"/>
    <lineage>
        <taxon>Eukaryota</taxon>
        <taxon>Viridiplantae</taxon>
        <taxon>Chlorophyta</taxon>
        <taxon>core chlorophytes</taxon>
        <taxon>Trebouxiophyceae</taxon>
        <taxon>Trebouxiophyceae incertae sedis</taxon>
        <taxon>Coccomyxaceae</taxon>
        <taxon>Coccomyxa</taxon>
    </lineage>
</organism>
<reference evidence="1 2" key="1">
    <citation type="journal article" date="2024" name="Nat. Commun.">
        <title>Phylogenomics reveals the evolutionary origins of lichenization in chlorophyte algae.</title>
        <authorList>
            <person name="Puginier C."/>
            <person name="Libourel C."/>
            <person name="Otte J."/>
            <person name="Skaloud P."/>
            <person name="Haon M."/>
            <person name="Grisel S."/>
            <person name="Petersen M."/>
            <person name="Berrin J.G."/>
            <person name="Delaux P.M."/>
            <person name="Dal Grande F."/>
            <person name="Keller J."/>
        </authorList>
    </citation>
    <scope>NUCLEOTIDE SEQUENCE [LARGE SCALE GENOMIC DNA]</scope>
    <source>
        <strain evidence="1 2">SAG 216-7</strain>
    </source>
</reference>
<name>A0ABR2YIQ8_9CHLO</name>
<dbReference type="Pfam" id="PF04724">
    <property type="entry name" value="Glyco_transf_17"/>
    <property type="match status" value="1"/>
</dbReference>
<comment type="caution">
    <text evidence="1">The sequence shown here is derived from an EMBL/GenBank/DDBJ whole genome shotgun (WGS) entry which is preliminary data.</text>
</comment>
<dbReference type="Proteomes" id="UP001491310">
    <property type="component" value="Unassembled WGS sequence"/>
</dbReference>
<protein>
    <recommendedName>
        <fullName evidence="3">Glycosyl transferase</fullName>
    </recommendedName>
</protein>
<sequence length="306" mass="34971">MELYDVVDYFVIGESRRTIQDRPKALLYAENAARFERFADKILHLPLDMTTEDLVANRLWLQKVKKENGTNIDQKIQRYGPLDEPFYREWWQREQLFERGLQVAGSGARPGDLFIMGDVDEIPRPGALRALKQCGFDGLHNCAVMEADFFYYSYSLYSGVWRAGPKVVPYKGEDTLGGVDQDAARWEKECTLKMPRAATHCTSCFGTIAAFQNKMASFAHWQLNIEHFTNPAKIIARVTRGISPPSPEPDLTLVPYCDYAPQAALDNPSRFHYLLARDPDTGSFSDYEEQVPAPAKDKYQMYKITE</sequence>
<dbReference type="PANTHER" id="PTHR12224:SF0">
    <property type="entry name" value="BETA-1,4-MANNOSYL-GLYCOPROTEIN 4-BETA-N-ACETYLGLUCOSAMINYLTRANSFERASE"/>
    <property type="match status" value="1"/>
</dbReference>
<proteinExistence type="predicted"/>
<evidence type="ECO:0008006" key="3">
    <source>
        <dbReference type="Google" id="ProtNLM"/>
    </source>
</evidence>
<gene>
    <name evidence="1" type="ORF">WJX75_004642</name>
</gene>
<dbReference type="EMBL" id="JALJOT010000011">
    <property type="protein sequence ID" value="KAK9905689.1"/>
    <property type="molecule type" value="Genomic_DNA"/>
</dbReference>
<accession>A0ABR2YIQ8</accession>
<evidence type="ECO:0000313" key="1">
    <source>
        <dbReference type="EMBL" id="KAK9905689.1"/>
    </source>
</evidence>
<dbReference type="InterPro" id="IPR006813">
    <property type="entry name" value="Glyco_trans_17"/>
</dbReference>
<evidence type="ECO:0000313" key="2">
    <source>
        <dbReference type="Proteomes" id="UP001491310"/>
    </source>
</evidence>
<dbReference type="PANTHER" id="PTHR12224">
    <property type="entry name" value="BETA-1,4-MANNOSYL-GLYCOPROTEIN BETA-1,4-N-ACETYLGLUCOSAMINYL-TRANSFERASE"/>
    <property type="match status" value="1"/>
</dbReference>
<keyword evidence="2" id="KW-1185">Reference proteome</keyword>